<name>A0A6G8MYC9_9VIRU</name>
<organism evidence="1 2">
    <name type="scientific">Cedratvirus kamchatka</name>
    <dbReference type="NCBI Taxonomy" id="2716914"/>
    <lineage>
        <taxon>Viruses</taxon>
        <taxon>Pithoviruses</taxon>
        <taxon>Orthocedratvirinae</taxon>
        <taxon>Alphacedratvirus</taxon>
        <taxon>Alphacedratvirus rossiense</taxon>
    </lineage>
</organism>
<evidence type="ECO:0000313" key="1">
    <source>
        <dbReference type="EMBL" id="QIN54460.1"/>
    </source>
</evidence>
<dbReference type="EMBL" id="MN873693">
    <property type="protein sequence ID" value="QIN54460.1"/>
    <property type="molecule type" value="Genomic_DNA"/>
</dbReference>
<sequence>MLSRDDNENIMLSRDDNENIMLSRDDNENIMLSRDDNENIMLSRDDNENIMLYFSYKKRKRSTSKEITLFINDEKRDVCFQNQTFIDTGLAKGTMIKDVFVWTGLVNMRGYYFKVKERVQYPHLEASKKGFILNGKEPTFVNKSHCFLS</sequence>
<proteinExistence type="predicted"/>
<keyword evidence="2" id="KW-1185">Reference proteome</keyword>
<accession>A0A6G8MYC9</accession>
<protein>
    <submittedName>
        <fullName evidence="1">Uncharacterized protein</fullName>
    </submittedName>
</protein>
<gene>
    <name evidence="1" type="primary">ck335</name>
</gene>
<dbReference type="Proteomes" id="UP001224087">
    <property type="component" value="Segment"/>
</dbReference>
<reference evidence="1" key="1">
    <citation type="submission" date="2019-12" db="EMBL/GenBank/DDBJ databases">
        <title>The DNA Methylation Landscape of Giant Viruses.</title>
        <authorList>
            <person name="Jeudy S."/>
            <person name="Rigou S."/>
            <person name="Alempic J.-M."/>
            <person name="Claverie J.-M."/>
            <person name="Abergel C."/>
            <person name="Legendre M."/>
        </authorList>
    </citation>
    <scope>NUCLEOTIDE SEQUENCE</scope>
    <source>
        <strain evidence="1">P4</strain>
    </source>
</reference>
<evidence type="ECO:0000313" key="2">
    <source>
        <dbReference type="Proteomes" id="UP001224087"/>
    </source>
</evidence>